<dbReference type="InterPro" id="IPR005861">
    <property type="entry name" value="HisP_aminotrans"/>
</dbReference>
<evidence type="ECO:0000256" key="11">
    <source>
        <dbReference type="HAMAP-Rule" id="MF_01023"/>
    </source>
</evidence>
<feature type="modified residue" description="N6-(pyridoxal phosphate)lysine" evidence="11">
    <location>
        <position position="216"/>
    </location>
</feature>
<dbReference type="HAMAP" id="MF_01023">
    <property type="entry name" value="HisC_aminotrans_2"/>
    <property type="match status" value="1"/>
</dbReference>
<evidence type="ECO:0000313" key="14">
    <source>
        <dbReference type="Proteomes" id="UP000032352"/>
    </source>
</evidence>
<comment type="catalytic activity">
    <reaction evidence="10 11">
        <text>L-histidinol phosphate + 2-oxoglutarate = 3-(imidazol-4-yl)-2-oxopropyl phosphate + L-glutamate</text>
        <dbReference type="Rhea" id="RHEA:23744"/>
        <dbReference type="ChEBI" id="CHEBI:16810"/>
        <dbReference type="ChEBI" id="CHEBI:29985"/>
        <dbReference type="ChEBI" id="CHEBI:57766"/>
        <dbReference type="ChEBI" id="CHEBI:57980"/>
        <dbReference type="EC" id="2.6.1.9"/>
    </reaction>
</comment>
<dbReference type="Gene3D" id="3.40.640.10">
    <property type="entry name" value="Type I PLP-dependent aspartate aminotransferase-like (Major domain)"/>
    <property type="match status" value="1"/>
</dbReference>
<evidence type="ECO:0000256" key="7">
    <source>
        <dbReference type="ARBA" id="ARBA00022679"/>
    </source>
</evidence>
<dbReference type="Gene3D" id="3.90.1150.10">
    <property type="entry name" value="Aspartate Aminotransferase, domain 1"/>
    <property type="match status" value="1"/>
</dbReference>
<reference evidence="13 14" key="2">
    <citation type="journal article" date="2022" name="Mar. Drugs">
        <title>Bioassay-Guided Fractionation Leads to the Detection of Cholic Acid Generated by the Rare Thalassomonas sp.</title>
        <authorList>
            <person name="Pheiffer F."/>
            <person name="Schneider Y.K."/>
            <person name="Hansen E.H."/>
            <person name="Andersen J.H."/>
            <person name="Isaksson J."/>
            <person name="Busche T."/>
            <person name="R C."/>
            <person name="Kalinowski J."/>
            <person name="Zyl L.V."/>
            <person name="Trindade M."/>
        </authorList>
    </citation>
    <scope>NUCLEOTIDE SEQUENCE [LARGE SCALE GENOMIC DNA]</scope>
    <source>
        <strain evidence="13 14">XOM25</strain>
    </source>
</reference>
<dbReference type="InterPro" id="IPR015421">
    <property type="entry name" value="PyrdxlP-dep_Trfase_major"/>
</dbReference>
<dbReference type="PANTHER" id="PTHR42885:SF2">
    <property type="entry name" value="HISTIDINOL-PHOSPHATE AMINOTRANSFERASE"/>
    <property type="match status" value="1"/>
</dbReference>
<evidence type="ECO:0000256" key="8">
    <source>
        <dbReference type="ARBA" id="ARBA00022898"/>
    </source>
</evidence>
<keyword evidence="14" id="KW-1185">Reference proteome</keyword>
<dbReference type="InterPro" id="IPR001917">
    <property type="entry name" value="Aminotrans_II_pyridoxalP_BS"/>
</dbReference>
<evidence type="ECO:0000256" key="10">
    <source>
        <dbReference type="ARBA" id="ARBA00047481"/>
    </source>
</evidence>
<dbReference type="EMBL" id="CP059733">
    <property type="protein sequence ID" value="WDE08307.1"/>
    <property type="molecule type" value="Genomic_DNA"/>
</dbReference>
<dbReference type="EC" id="2.6.1.9" evidence="11"/>
<comment type="pathway">
    <text evidence="2 11">Amino-acid biosynthesis; L-histidine biosynthesis; L-histidine from 5-phospho-alpha-D-ribose 1-diphosphate: step 7/9.</text>
</comment>
<dbReference type="AlphaFoldDB" id="A0AAF0CA83"/>
<dbReference type="GO" id="GO:0000105">
    <property type="term" value="P:L-histidine biosynthetic process"/>
    <property type="evidence" value="ECO:0007669"/>
    <property type="project" value="UniProtKB-UniRule"/>
</dbReference>
<accession>A0AAF0CA83</accession>
<dbReference type="NCBIfam" id="TIGR01141">
    <property type="entry name" value="hisC"/>
    <property type="match status" value="1"/>
</dbReference>
<evidence type="ECO:0000256" key="9">
    <source>
        <dbReference type="ARBA" id="ARBA00023102"/>
    </source>
</evidence>
<keyword evidence="7 11" id="KW-0808">Transferase</keyword>
<dbReference type="InterPro" id="IPR015424">
    <property type="entry name" value="PyrdxlP-dep_Trfase"/>
</dbReference>
<feature type="domain" description="Aminotransferase class I/classII large" evidence="12">
    <location>
        <begin position="29"/>
        <end position="348"/>
    </location>
</feature>
<keyword evidence="9 11" id="KW-0368">Histidine biosynthesis</keyword>
<evidence type="ECO:0000256" key="6">
    <source>
        <dbReference type="ARBA" id="ARBA00022605"/>
    </source>
</evidence>
<dbReference type="Pfam" id="PF00155">
    <property type="entry name" value="Aminotran_1_2"/>
    <property type="match status" value="1"/>
</dbReference>
<dbReference type="PANTHER" id="PTHR42885">
    <property type="entry name" value="HISTIDINOL-PHOSPHATE AMINOTRANSFERASE-RELATED"/>
    <property type="match status" value="1"/>
</dbReference>
<dbReference type="Proteomes" id="UP000032352">
    <property type="component" value="Chromosome"/>
</dbReference>
<sequence>MAANLAREELIDMVPYQSARRLQAAGDGSATSPKIWLNANEAPGPGIYQLTGECINRYPDFQPDKLLNAYADYCNLPVENILCTRGADEGIELLIRTFCKAYRDNILICPPTYGMYAISAENHGAGIIQVPLVDNILDLDALSREVGNTRLVFLCSPGNPTGNLLPPEQIEATLELFSQSAIVVVDEAYIEFCPDSSVVNLLSKYPNLVIVRTLSKAFALAGLRCGFTLASSEIITLLSKVIAPYPVPGPVADIAVKALEKPALAQMSVRVQENNILRAELAGWLSEQSWCQRVFASDTNFVLFQTGDKNFIFNALTDAGILIRDQSKQPQLNNCLRISIGSARELKLLKQVITQAFAAQKSQQAQQTSTET</sequence>
<reference evidence="13 14" key="1">
    <citation type="journal article" date="2015" name="Genome Announc.">
        <title>Draft Genome Sequences of Marine Isolates of Thalassomonas viridans and Thalassomonas actiniarum.</title>
        <authorList>
            <person name="Olonade I."/>
            <person name="van Zyl L.J."/>
            <person name="Trindade M."/>
        </authorList>
    </citation>
    <scope>NUCLEOTIDE SEQUENCE [LARGE SCALE GENOMIC DNA]</scope>
    <source>
        <strain evidence="13 14">XOM25</strain>
    </source>
</reference>
<comment type="subunit">
    <text evidence="4 11">Homodimer.</text>
</comment>
<evidence type="ECO:0000256" key="2">
    <source>
        <dbReference type="ARBA" id="ARBA00005011"/>
    </source>
</evidence>
<evidence type="ECO:0000256" key="5">
    <source>
        <dbReference type="ARBA" id="ARBA00022576"/>
    </source>
</evidence>
<keyword evidence="8 11" id="KW-0663">Pyridoxal phosphate</keyword>
<keyword evidence="5 11" id="KW-0032">Aminotransferase</keyword>
<organism evidence="13 14">
    <name type="scientific">Thalassomonas viridans</name>
    <dbReference type="NCBI Taxonomy" id="137584"/>
    <lineage>
        <taxon>Bacteria</taxon>
        <taxon>Pseudomonadati</taxon>
        <taxon>Pseudomonadota</taxon>
        <taxon>Gammaproteobacteria</taxon>
        <taxon>Alteromonadales</taxon>
        <taxon>Colwelliaceae</taxon>
        <taxon>Thalassomonas</taxon>
    </lineage>
</organism>
<dbReference type="KEGG" id="tvd:SG34_019365"/>
<evidence type="ECO:0000256" key="3">
    <source>
        <dbReference type="ARBA" id="ARBA00007970"/>
    </source>
</evidence>
<evidence type="ECO:0000313" key="13">
    <source>
        <dbReference type="EMBL" id="WDE08307.1"/>
    </source>
</evidence>
<dbReference type="PROSITE" id="PS00599">
    <property type="entry name" value="AA_TRANSFER_CLASS_2"/>
    <property type="match status" value="1"/>
</dbReference>
<name>A0AAF0CA83_9GAMM</name>
<protein>
    <recommendedName>
        <fullName evidence="11">Histidinol-phosphate aminotransferase</fullName>
        <ecNumber evidence="11">2.6.1.9</ecNumber>
    </recommendedName>
    <alternativeName>
        <fullName evidence="11">Imidazole acetol-phosphate transaminase</fullName>
    </alternativeName>
</protein>
<evidence type="ECO:0000259" key="12">
    <source>
        <dbReference type="Pfam" id="PF00155"/>
    </source>
</evidence>
<dbReference type="GO" id="GO:0030170">
    <property type="term" value="F:pyridoxal phosphate binding"/>
    <property type="evidence" value="ECO:0007669"/>
    <property type="project" value="InterPro"/>
</dbReference>
<evidence type="ECO:0000256" key="4">
    <source>
        <dbReference type="ARBA" id="ARBA00011738"/>
    </source>
</evidence>
<dbReference type="CDD" id="cd00609">
    <property type="entry name" value="AAT_like"/>
    <property type="match status" value="1"/>
</dbReference>
<comment type="cofactor">
    <cofactor evidence="1 11">
        <name>pyridoxal 5'-phosphate</name>
        <dbReference type="ChEBI" id="CHEBI:597326"/>
    </cofactor>
</comment>
<comment type="similarity">
    <text evidence="3 11">Belongs to the class-II pyridoxal-phosphate-dependent aminotransferase family. Histidinol-phosphate aminotransferase subfamily.</text>
</comment>
<gene>
    <name evidence="11 13" type="primary">hisC</name>
    <name evidence="13" type="ORF">SG34_019365</name>
</gene>
<dbReference type="InterPro" id="IPR004839">
    <property type="entry name" value="Aminotransferase_I/II_large"/>
</dbReference>
<evidence type="ECO:0000256" key="1">
    <source>
        <dbReference type="ARBA" id="ARBA00001933"/>
    </source>
</evidence>
<keyword evidence="6 11" id="KW-0028">Amino-acid biosynthesis</keyword>
<dbReference type="GO" id="GO:0004400">
    <property type="term" value="F:histidinol-phosphate transaminase activity"/>
    <property type="evidence" value="ECO:0007669"/>
    <property type="project" value="UniProtKB-UniRule"/>
</dbReference>
<dbReference type="SUPFAM" id="SSF53383">
    <property type="entry name" value="PLP-dependent transferases"/>
    <property type="match status" value="1"/>
</dbReference>
<proteinExistence type="inferred from homology"/>
<dbReference type="InterPro" id="IPR015422">
    <property type="entry name" value="PyrdxlP-dep_Trfase_small"/>
</dbReference>